<dbReference type="CDD" id="cd00090">
    <property type="entry name" value="HTH_ARSR"/>
    <property type="match status" value="1"/>
</dbReference>
<dbReference type="Gene3D" id="1.10.10.10">
    <property type="entry name" value="Winged helix-like DNA-binding domain superfamily/Winged helix DNA-binding domain"/>
    <property type="match status" value="1"/>
</dbReference>
<dbReference type="InterPro" id="IPR001845">
    <property type="entry name" value="HTH_ArsR_DNA-bd_dom"/>
</dbReference>
<keyword evidence="2" id="KW-0238">DNA-binding</keyword>
<dbReference type="InterPro" id="IPR051011">
    <property type="entry name" value="Metal_resp_trans_reg"/>
</dbReference>
<evidence type="ECO:0000313" key="5">
    <source>
        <dbReference type="EMBL" id="MDN3567500.1"/>
    </source>
</evidence>
<reference evidence="6" key="1">
    <citation type="journal article" date="2019" name="Int. J. Syst. Evol. Microbiol.">
        <title>The Global Catalogue of Microorganisms (GCM) 10K type strain sequencing project: providing services to taxonomists for standard genome sequencing and annotation.</title>
        <authorList>
            <consortium name="The Broad Institute Genomics Platform"/>
            <consortium name="The Broad Institute Genome Sequencing Center for Infectious Disease"/>
            <person name="Wu L."/>
            <person name="Ma J."/>
        </authorList>
    </citation>
    <scope>NUCLEOTIDE SEQUENCE [LARGE SCALE GENOMIC DNA]</scope>
    <source>
        <strain evidence="6">CECT 7131</strain>
    </source>
</reference>
<feature type="domain" description="HTH arsR-type" evidence="4">
    <location>
        <begin position="1"/>
        <end position="95"/>
    </location>
</feature>
<dbReference type="PANTHER" id="PTHR43132:SF2">
    <property type="entry name" value="ARSENICAL RESISTANCE OPERON REPRESSOR ARSR-RELATED"/>
    <property type="match status" value="1"/>
</dbReference>
<keyword evidence="6" id="KW-1185">Reference proteome</keyword>
<dbReference type="SUPFAM" id="SSF46785">
    <property type="entry name" value="Winged helix' DNA-binding domain"/>
    <property type="match status" value="1"/>
</dbReference>
<sequence>MEKNLAIAGLGALAQGTRLDAFRLLVAAAPEGLPAGTVARRLAVPQNTLSAHLAILARAGLVRSARQGRSVIYAVDLDRLRALMLFLAEDCCGGRTELCAPLIAALAPCRGAAPEPCRAAGTVPP</sequence>
<dbReference type="RefSeq" id="WP_290319540.1">
    <property type="nucleotide sequence ID" value="NZ_JAUFPN010000194.1"/>
</dbReference>
<dbReference type="InterPro" id="IPR036390">
    <property type="entry name" value="WH_DNA-bd_sf"/>
</dbReference>
<evidence type="ECO:0000256" key="3">
    <source>
        <dbReference type="ARBA" id="ARBA00023163"/>
    </source>
</evidence>
<dbReference type="SMART" id="SM00418">
    <property type="entry name" value="HTH_ARSR"/>
    <property type="match status" value="1"/>
</dbReference>
<organism evidence="5 6">
    <name type="scientific">Paeniroseomonas aquatica</name>
    <dbReference type="NCBI Taxonomy" id="373043"/>
    <lineage>
        <taxon>Bacteria</taxon>
        <taxon>Pseudomonadati</taxon>
        <taxon>Pseudomonadota</taxon>
        <taxon>Alphaproteobacteria</taxon>
        <taxon>Acetobacterales</taxon>
        <taxon>Acetobacteraceae</taxon>
        <taxon>Paeniroseomonas</taxon>
    </lineage>
</organism>
<name>A0ABT8ACV2_9PROT</name>
<dbReference type="EMBL" id="JAUFPN010000194">
    <property type="protein sequence ID" value="MDN3567500.1"/>
    <property type="molecule type" value="Genomic_DNA"/>
</dbReference>
<proteinExistence type="predicted"/>
<keyword evidence="3" id="KW-0804">Transcription</keyword>
<dbReference type="InterPro" id="IPR011991">
    <property type="entry name" value="ArsR-like_HTH"/>
</dbReference>
<comment type="caution">
    <text evidence="5">The sequence shown here is derived from an EMBL/GenBank/DDBJ whole genome shotgun (WGS) entry which is preliminary data.</text>
</comment>
<dbReference type="InterPro" id="IPR036388">
    <property type="entry name" value="WH-like_DNA-bd_sf"/>
</dbReference>
<evidence type="ECO:0000256" key="2">
    <source>
        <dbReference type="ARBA" id="ARBA00023125"/>
    </source>
</evidence>
<evidence type="ECO:0000256" key="1">
    <source>
        <dbReference type="ARBA" id="ARBA00023015"/>
    </source>
</evidence>
<keyword evidence="1" id="KW-0805">Transcription regulation</keyword>
<dbReference type="PROSITE" id="PS50987">
    <property type="entry name" value="HTH_ARSR_2"/>
    <property type="match status" value="1"/>
</dbReference>
<evidence type="ECO:0000313" key="6">
    <source>
        <dbReference type="Proteomes" id="UP001529369"/>
    </source>
</evidence>
<dbReference type="Proteomes" id="UP001529369">
    <property type="component" value="Unassembled WGS sequence"/>
</dbReference>
<accession>A0ABT8ACV2</accession>
<dbReference type="NCBIfam" id="NF033788">
    <property type="entry name" value="HTH_metalloreg"/>
    <property type="match status" value="1"/>
</dbReference>
<dbReference type="PRINTS" id="PR00778">
    <property type="entry name" value="HTHARSR"/>
</dbReference>
<gene>
    <name evidence="5" type="ORF">QWZ14_24240</name>
</gene>
<evidence type="ECO:0000259" key="4">
    <source>
        <dbReference type="PROSITE" id="PS50987"/>
    </source>
</evidence>
<protein>
    <submittedName>
        <fullName evidence="5">Metalloregulator ArsR/SmtB family transcription factor</fullName>
    </submittedName>
</protein>
<dbReference type="PANTHER" id="PTHR43132">
    <property type="entry name" value="ARSENICAL RESISTANCE OPERON REPRESSOR ARSR-RELATED"/>
    <property type="match status" value="1"/>
</dbReference>
<dbReference type="Pfam" id="PF12840">
    <property type="entry name" value="HTH_20"/>
    <property type="match status" value="1"/>
</dbReference>